<organism evidence="2 3">
    <name type="scientific">Gnathostoma spinigerum</name>
    <dbReference type="NCBI Taxonomy" id="75299"/>
    <lineage>
        <taxon>Eukaryota</taxon>
        <taxon>Metazoa</taxon>
        <taxon>Ecdysozoa</taxon>
        <taxon>Nematoda</taxon>
        <taxon>Chromadorea</taxon>
        <taxon>Rhabditida</taxon>
        <taxon>Spirurina</taxon>
        <taxon>Gnathostomatomorpha</taxon>
        <taxon>Gnathostomatoidea</taxon>
        <taxon>Gnathostomatidae</taxon>
        <taxon>Gnathostoma</taxon>
    </lineage>
</organism>
<reference evidence="2 3" key="1">
    <citation type="submission" date="2024-08" db="EMBL/GenBank/DDBJ databases">
        <title>Gnathostoma spinigerum genome.</title>
        <authorList>
            <person name="Gonzalez-Bertolin B."/>
            <person name="Monzon S."/>
            <person name="Zaballos A."/>
            <person name="Jimenez P."/>
            <person name="Dekumyoy P."/>
            <person name="Varona S."/>
            <person name="Cuesta I."/>
            <person name="Sumanam S."/>
            <person name="Adisakwattana P."/>
            <person name="Gasser R.B."/>
            <person name="Hernandez-Gonzalez A."/>
            <person name="Young N.D."/>
            <person name="Perteguer M.J."/>
        </authorList>
    </citation>
    <scope>NUCLEOTIDE SEQUENCE [LARGE SCALE GENOMIC DNA]</scope>
    <source>
        <strain evidence="2">AL3</strain>
        <tissue evidence="2">Liver</tissue>
    </source>
</reference>
<sequence>MSINQAAFISLYLLLFMTAAQFSVPFMTYYPTPQRGQQYYVQGHYPSVYQGYSGHHFTHPSEYYYESHNHPAYYSQPMTYGHSDATYGTGGAVAHAGNRADGIFIHCHTAKCNT</sequence>
<gene>
    <name evidence="2" type="ORF">AB6A40_000890</name>
</gene>
<keyword evidence="1" id="KW-0732">Signal</keyword>
<evidence type="ECO:0000313" key="2">
    <source>
        <dbReference type="EMBL" id="MFH4974181.1"/>
    </source>
</evidence>
<comment type="caution">
    <text evidence="2">The sequence shown here is derived from an EMBL/GenBank/DDBJ whole genome shotgun (WGS) entry which is preliminary data.</text>
</comment>
<feature type="chain" id="PRO_5044769689" evidence="1">
    <location>
        <begin position="23"/>
        <end position="114"/>
    </location>
</feature>
<feature type="signal peptide" evidence="1">
    <location>
        <begin position="1"/>
        <end position="22"/>
    </location>
</feature>
<protein>
    <submittedName>
        <fullName evidence="2">Uncharacterized protein</fullName>
    </submittedName>
</protein>
<name>A0ABD6E487_9BILA</name>
<accession>A0ABD6E487</accession>
<dbReference type="Proteomes" id="UP001608902">
    <property type="component" value="Unassembled WGS sequence"/>
</dbReference>
<dbReference type="EMBL" id="JBGFUD010000287">
    <property type="protein sequence ID" value="MFH4974181.1"/>
    <property type="molecule type" value="Genomic_DNA"/>
</dbReference>
<evidence type="ECO:0000256" key="1">
    <source>
        <dbReference type="SAM" id="SignalP"/>
    </source>
</evidence>
<evidence type="ECO:0000313" key="3">
    <source>
        <dbReference type="Proteomes" id="UP001608902"/>
    </source>
</evidence>
<dbReference type="AlphaFoldDB" id="A0ABD6E487"/>
<keyword evidence="3" id="KW-1185">Reference proteome</keyword>
<proteinExistence type="predicted"/>